<feature type="domain" description="PRD" evidence="3">
    <location>
        <begin position="295"/>
        <end position="407"/>
    </location>
</feature>
<comment type="caution">
    <text evidence="4">The sequence shown here is derived from an EMBL/GenBank/DDBJ whole genome shotgun (WGS) entry which is preliminary data.</text>
</comment>
<evidence type="ECO:0000256" key="1">
    <source>
        <dbReference type="ARBA" id="ARBA00023015"/>
    </source>
</evidence>
<proteinExistence type="predicted"/>
<dbReference type="InterPro" id="IPR050661">
    <property type="entry name" value="BglG_antiterminators"/>
</dbReference>
<sequence length="496" mass="59028">MEDKIEMKNFLTENEPDIKRKIQILELISTEKRWYTYSEISKCIHASHKTIKNDLIHITEVLPTEWHIKIKKGYGVQVEIPSYASIQEMVSFLLRESLTFQILDTLLHDKTTTVYGLAEKLYIQPNKIAKIIKKIDNEIYPFGLEIRKKPIRMMGSEAKILYLFTKLYASTYLNGEWPFQQSQEIIHTFIKKVERQLNILFTVDSKHQLSYFIAILVIRKKKGYKVEMTNSFSKFNLDTPLYHQVSTLVEETKQDFHLSFSTFEKIILTIVLKSLNYRYINPIQEKKQEMQIFHQQEIHVYRIVKDFIHMLDERLGSCFIADEEFIFTLILHFRKTLYFLHIYSNIQPKEETVHTYMQQKYSQTFLQVKEVYFAWVQKHQIADYVPNKEVLNIVLQIEASRIQNKITSKKVLIITKERDCWKNYMIAVLKEKFGGKIEFISFSSTEQVRENELAEAHRIDFVISTIPLRLKSNPVIQIQPILTERDFSNIQYYVNQ</sequence>
<dbReference type="InterPro" id="IPR013199">
    <property type="entry name" value="HTH_Mga_DNA-bd_dom"/>
</dbReference>
<evidence type="ECO:0000256" key="2">
    <source>
        <dbReference type="ARBA" id="ARBA00023163"/>
    </source>
</evidence>
<dbReference type="Pfam" id="PF08280">
    <property type="entry name" value="HTH_Mga"/>
    <property type="match status" value="1"/>
</dbReference>
<dbReference type="InterPro" id="IPR011608">
    <property type="entry name" value="PRD"/>
</dbReference>
<feature type="domain" description="PRD" evidence="3">
    <location>
        <begin position="177"/>
        <end position="282"/>
    </location>
</feature>
<dbReference type="EMBL" id="NFDL01000014">
    <property type="protein sequence ID" value="OTY48294.1"/>
    <property type="molecule type" value="Genomic_DNA"/>
</dbReference>
<evidence type="ECO:0000313" key="5">
    <source>
        <dbReference type="Proteomes" id="UP000195089"/>
    </source>
</evidence>
<dbReference type="PANTHER" id="PTHR30185">
    <property type="entry name" value="CRYPTIC BETA-GLUCOSIDE BGL OPERON ANTITERMINATOR"/>
    <property type="match status" value="1"/>
</dbReference>
<dbReference type="AlphaFoldDB" id="A0A243BM93"/>
<keyword evidence="2" id="KW-0804">Transcription</keyword>
<keyword evidence="1" id="KW-0805">Transcription regulation</keyword>
<dbReference type="PROSITE" id="PS51372">
    <property type="entry name" value="PRD_2"/>
    <property type="match status" value="2"/>
</dbReference>
<name>A0A243BM93_BACTU</name>
<dbReference type="Pfam" id="PF05043">
    <property type="entry name" value="Mga"/>
    <property type="match status" value="1"/>
</dbReference>
<dbReference type="Proteomes" id="UP000195089">
    <property type="component" value="Unassembled WGS sequence"/>
</dbReference>
<reference evidence="4 5" key="1">
    <citation type="submission" date="2016-10" db="EMBL/GenBank/DDBJ databases">
        <title>Comparative genomics of Bacillus thuringiensis reveals a path to pathogens against multiple invertebrate hosts.</title>
        <authorList>
            <person name="Zheng J."/>
            <person name="Gao Q."/>
            <person name="Liu H."/>
            <person name="Peng D."/>
            <person name="Ruan L."/>
            <person name="Sun M."/>
        </authorList>
    </citation>
    <scope>NUCLEOTIDE SEQUENCE [LARGE SCALE GENOMIC DNA]</scope>
    <source>
        <strain evidence="4">BGSC 4BX1</strain>
    </source>
</reference>
<dbReference type="PANTHER" id="PTHR30185:SF18">
    <property type="entry name" value="TRANSCRIPTIONAL REGULATOR MTLR"/>
    <property type="match status" value="1"/>
</dbReference>
<dbReference type="InterPro" id="IPR007737">
    <property type="entry name" value="Mga_HTH"/>
</dbReference>
<dbReference type="Gene3D" id="3.40.50.2300">
    <property type="match status" value="1"/>
</dbReference>
<accession>A0A243BM93</accession>
<organism evidence="4 5">
    <name type="scientific">Bacillus thuringiensis serovar pingluonsis</name>
    <dbReference type="NCBI Taxonomy" id="180881"/>
    <lineage>
        <taxon>Bacteria</taxon>
        <taxon>Bacillati</taxon>
        <taxon>Bacillota</taxon>
        <taxon>Bacilli</taxon>
        <taxon>Bacillales</taxon>
        <taxon>Bacillaceae</taxon>
        <taxon>Bacillus</taxon>
        <taxon>Bacillus cereus group</taxon>
    </lineage>
</organism>
<dbReference type="GO" id="GO:0006355">
    <property type="term" value="P:regulation of DNA-templated transcription"/>
    <property type="evidence" value="ECO:0007669"/>
    <property type="project" value="InterPro"/>
</dbReference>
<evidence type="ECO:0000259" key="3">
    <source>
        <dbReference type="PROSITE" id="PS51372"/>
    </source>
</evidence>
<evidence type="ECO:0000313" key="4">
    <source>
        <dbReference type="EMBL" id="OTY48294.1"/>
    </source>
</evidence>
<protein>
    <submittedName>
        <fullName evidence="4">Capsule biosynthesis protein</fullName>
    </submittedName>
</protein>
<gene>
    <name evidence="4" type="ORF">BK742_03965</name>
</gene>